<dbReference type="GeneID" id="119734272"/>
<dbReference type="Pfam" id="PF01336">
    <property type="entry name" value="tRNA_anti-codon"/>
    <property type="match status" value="1"/>
</dbReference>
<dbReference type="OMA" id="LCGWVDR"/>
<dbReference type="NCBIfam" id="NF001750">
    <property type="entry name" value="PRK00476.1"/>
    <property type="match status" value="1"/>
</dbReference>
<dbReference type="GO" id="GO:0004815">
    <property type="term" value="F:aspartate-tRNA ligase activity"/>
    <property type="evidence" value="ECO:0007669"/>
    <property type="project" value="TreeGrafter"/>
</dbReference>
<comment type="similarity">
    <text evidence="1">Belongs to the class-II aminoacyl-tRNA synthetase family. Type 1 subfamily.</text>
</comment>
<keyword evidence="5" id="KW-0648">Protein biosynthesis</keyword>
<evidence type="ECO:0000313" key="8">
    <source>
        <dbReference type="EnsemblMetazoa" id="XP_038063597.1"/>
    </source>
</evidence>
<proteinExistence type="inferred from homology"/>
<evidence type="ECO:0000259" key="7">
    <source>
        <dbReference type="PROSITE" id="PS50862"/>
    </source>
</evidence>
<dbReference type="CTD" id="55157"/>
<evidence type="ECO:0000256" key="6">
    <source>
        <dbReference type="ARBA" id="ARBA00023146"/>
    </source>
</evidence>
<dbReference type="InterPro" id="IPR004364">
    <property type="entry name" value="Aa-tRNA-synt_II"/>
</dbReference>
<dbReference type="PANTHER" id="PTHR22594:SF5">
    <property type="entry name" value="ASPARTATE--TRNA LIGASE, MITOCHONDRIAL"/>
    <property type="match status" value="1"/>
</dbReference>
<accession>A0A914AIN9</accession>
<dbReference type="EnsemblMetazoa" id="XM_038207669.1">
    <property type="protein sequence ID" value="XP_038063597.1"/>
    <property type="gene ID" value="LOC119734272"/>
</dbReference>
<dbReference type="Pfam" id="PF00152">
    <property type="entry name" value="tRNA-synt_2"/>
    <property type="match status" value="1"/>
</dbReference>
<dbReference type="NCBIfam" id="TIGR00459">
    <property type="entry name" value="aspS_bact"/>
    <property type="match status" value="1"/>
</dbReference>
<dbReference type="InterPro" id="IPR012340">
    <property type="entry name" value="NA-bd_OB-fold"/>
</dbReference>
<dbReference type="GO" id="GO:0005524">
    <property type="term" value="F:ATP binding"/>
    <property type="evidence" value="ECO:0007669"/>
    <property type="project" value="UniProtKB-KW"/>
</dbReference>
<dbReference type="Gene3D" id="2.40.50.140">
    <property type="entry name" value="Nucleic acid-binding proteins"/>
    <property type="match status" value="1"/>
</dbReference>
<evidence type="ECO:0000256" key="5">
    <source>
        <dbReference type="ARBA" id="ARBA00022917"/>
    </source>
</evidence>
<dbReference type="SUPFAM" id="SSF50249">
    <property type="entry name" value="Nucleic acid-binding proteins"/>
    <property type="match status" value="1"/>
</dbReference>
<dbReference type="Gene3D" id="3.30.930.10">
    <property type="entry name" value="Bira Bifunctional Protein, Domain 2"/>
    <property type="match status" value="1"/>
</dbReference>
<keyword evidence="9" id="KW-1185">Reference proteome</keyword>
<dbReference type="InterPro" id="IPR047089">
    <property type="entry name" value="Asp-tRNA-ligase_1_N"/>
</dbReference>
<organism evidence="8 9">
    <name type="scientific">Patiria miniata</name>
    <name type="common">Bat star</name>
    <name type="synonym">Asterina miniata</name>
    <dbReference type="NCBI Taxonomy" id="46514"/>
    <lineage>
        <taxon>Eukaryota</taxon>
        <taxon>Metazoa</taxon>
        <taxon>Echinodermata</taxon>
        <taxon>Eleutherozoa</taxon>
        <taxon>Asterozoa</taxon>
        <taxon>Asteroidea</taxon>
        <taxon>Valvatacea</taxon>
        <taxon>Valvatida</taxon>
        <taxon>Asterinidae</taxon>
        <taxon>Patiria</taxon>
    </lineage>
</organism>
<dbReference type="OrthoDB" id="439710at2759"/>
<dbReference type="SUPFAM" id="SSF55681">
    <property type="entry name" value="Class II aaRS and biotin synthetases"/>
    <property type="match status" value="1"/>
</dbReference>
<evidence type="ECO:0000256" key="2">
    <source>
        <dbReference type="ARBA" id="ARBA00022598"/>
    </source>
</evidence>
<evidence type="ECO:0000256" key="1">
    <source>
        <dbReference type="ARBA" id="ARBA00006303"/>
    </source>
</evidence>
<dbReference type="InterPro" id="IPR004115">
    <property type="entry name" value="GAD-like_sf"/>
</dbReference>
<protein>
    <recommendedName>
        <fullName evidence="7">Aminoacyl-transfer RNA synthetases class-II family profile domain-containing protein</fullName>
    </recommendedName>
</protein>
<feature type="domain" description="Aminoacyl-transfer RNA synthetases class-II family profile" evidence="7">
    <location>
        <begin position="187"/>
        <end position="617"/>
    </location>
</feature>
<dbReference type="AlphaFoldDB" id="A0A914AIN9"/>
<dbReference type="Proteomes" id="UP000887568">
    <property type="component" value="Unplaced"/>
</dbReference>
<evidence type="ECO:0000313" key="9">
    <source>
        <dbReference type="Proteomes" id="UP000887568"/>
    </source>
</evidence>
<dbReference type="CDD" id="cd04317">
    <property type="entry name" value="EcAspRS_like_N"/>
    <property type="match status" value="1"/>
</dbReference>
<dbReference type="PROSITE" id="PS50862">
    <property type="entry name" value="AA_TRNA_LIGASE_II"/>
    <property type="match status" value="1"/>
</dbReference>
<dbReference type="GO" id="GO:0003676">
    <property type="term" value="F:nucleic acid binding"/>
    <property type="evidence" value="ECO:0007669"/>
    <property type="project" value="InterPro"/>
</dbReference>
<dbReference type="Pfam" id="PF02938">
    <property type="entry name" value="GAD"/>
    <property type="match status" value="1"/>
</dbReference>
<dbReference type="Gene3D" id="3.30.1360.30">
    <property type="entry name" value="GAD-like domain"/>
    <property type="match status" value="1"/>
</dbReference>
<evidence type="ECO:0000256" key="4">
    <source>
        <dbReference type="ARBA" id="ARBA00022840"/>
    </source>
</evidence>
<dbReference type="InterPro" id="IPR045864">
    <property type="entry name" value="aa-tRNA-synth_II/BPL/LPL"/>
</dbReference>
<keyword evidence="3" id="KW-0547">Nucleotide-binding</keyword>
<dbReference type="PANTHER" id="PTHR22594">
    <property type="entry name" value="ASPARTYL/LYSYL-TRNA SYNTHETASE"/>
    <property type="match status" value="1"/>
</dbReference>
<dbReference type="InterPro" id="IPR047090">
    <property type="entry name" value="AspRS_core"/>
</dbReference>
<dbReference type="RefSeq" id="XP_038063597.1">
    <property type="nucleotide sequence ID" value="XM_038207669.1"/>
</dbReference>
<dbReference type="GO" id="GO:0005739">
    <property type="term" value="C:mitochondrion"/>
    <property type="evidence" value="ECO:0007669"/>
    <property type="project" value="TreeGrafter"/>
</dbReference>
<keyword evidence="4" id="KW-0067">ATP-binding</keyword>
<dbReference type="InterPro" id="IPR006195">
    <property type="entry name" value="aa-tRNA-synth_II"/>
</dbReference>
<dbReference type="InterPro" id="IPR004365">
    <property type="entry name" value="NA-bd_OB_tRNA"/>
</dbReference>
<dbReference type="SUPFAM" id="SSF55261">
    <property type="entry name" value="GAD domain-like"/>
    <property type="match status" value="1"/>
</dbReference>
<keyword evidence="2" id="KW-0436">Ligase</keyword>
<dbReference type="CDD" id="cd00777">
    <property type="entry name" value="AspRS_core"/>
    <property type="match status" value="1"/>
</dbReference>
<keyword evidence="6" id="KW-0030">Aminoacyl-tRNA synthetase</keyword>
<dbReference type="PRINTS" id="PR01042">
    <property type="entry name" value="TRNASYNTHASP"/>
</dbReference>
<dbReference type="HAMAP" id="MF_00044">
    <property type="entry name" value="Asp_tRNA_synth_type1"/>
    <property type="match status" value="1"/>
</dbReference>
<dbReference type="GO" id="GO:0006422">
    <property type="term" value="P:aspartyl-tRNA aminoacylation"/>
    <property type="evidence" value="ECO:0007669"/>
    <property type="project" value="TreeGrafter"/>
</dbReference>
<reference evidence="8" key="1">
    <citation type="submission" date="2022-11" db="UniProtKB">
        <authorList>
            <consortium name="EnsemblMetazoa"/>
        </authorList>
    </citation>
    <scope>IDENTIFICATION</scope>
</reference>
<name>A0A914AIN9_PATMI</name>
<evidence type="ECO:0000256" key="3">
    <source>
        <dbReference type="ARBA" id="ARBA00022741"/>
    </source>
</evidence>
<dbReference type="InterPro" id="IPR004524">
    <property type="entry name" value="Asp-tRNA-ligase_1"/>
</dbReference>
<sequence length="644" mass="72774">MLKICNACRQKIFCQQLKRNLHQTKKVLCSEVEIHHNKKRAPNSFSWRTHSCGELSAAQVGESVMLCGWIQHKRYNFMLTVRDSYGVTQVVLPKEEKESLSTTDTVDEIHLESVVMITGKVQLRPEGLTNPKMATGDIEVAASEIKVLNPSKEKLPIHINDFQQAKESLRMQYRYLDLRSNRMQHNLRLRSEIIMKMREFLCNQHGFVDVETPSLFRRTPGGAKEFLVPTHQPGKFYTLPQSPQQFKQLLMVGGLDRYFQIARCYRDEGSRADRQPEFTQVDIEMSFTSKEDLYAMIEQLLEYSWPRDKPKLETPFPRMSYSQAMDEYGSDKPDTRFDWKIIDVTTALKGCGPSMFDSEKDEFTIRAVNCKGALEHLSSNDFSKIQQEAKKHFTAGILVIQCKDEHTWKSPIVKHLPETSRLEVGRLAGASGGDVLLVAAGGRSSVTKVLGQLRLVCADMLESKGVPVRDPDVYRFLWVEDFPLFLPSEDGADGDLESSHHPFTAPVPQHVDLMYTDPLKVQGQHYDLVLNGSEIGGGSIRIHNAELQEYVLQNILKEDSSCLRHLLDALRSGCPPHGGIALGLDRLISILCGEPSIRDVIAFPKTIEGNDLMSGAPSSVEDVDLARYHVRIDSPKESDVSEEL</sequence>
<dbReference type="InterPro" id="IPR002312">
    <property type="entry name" value="Asp/Asn-tRNA-synth_IIb"/>
</dbReference>
<dbReference type="InterPro" id="IPR029351">
    <property type="entry name" value="GAD_dom"/>
</dbReference>